<dbReference type="PANTHER" id="PTHR36540:SF1">
    <property type="entry name" value="PYRIMIDINE_PURINE NUCLEOSIDE PHOSPHORYLASE"/>
    <property type="match status" value="1"/>
</dbReference>
<dbReference type="EMBL" id="MRWE01000004">
    <property type="protein sequence ID" value="ORJ26910.1"/>
    <property type="molecule type" value="Genomic_DNA"/>
</dbReference>
<dbReference type="AlphaFoldDB" id="A0A1X0WJG6"/>
<keyword evidence="5" id="KW-1185">Reference proteome</keyword>
<evidence type="ECO:0000313" key="5">
    <source>
        <dbReference type="Proteomes" id="UP000192536"/>
    </source>
</evidence>
<dbReference type="CDD" id="cd20296">
    <property type="entry name" value="cupin_PpnP-like"/>
    <property type="match status" value="1"/>
</dbReference>
<comment type="catalytic activity">
    <reaction evidence="3">
        <text>cytidine + phosphate = cytosine + alpha-D-ribose 1-phosphate</text>
        <dbReference type="Rhea" id="RHEA:52540"/>
        <dbReference type="ChEBI" id="CHEBI:16040"/>
        <dbReference type="ChEBI" id="CHEBI:17562"/>
        <dbReference type="ChEBI" id="CHEBI:43474"/>
        <dbReference type="ChEBI" id="CHEBI:57720"/>
        <dbReference type="EC" id="2.4.2.2"/>
    </reaction>
</comment>
<comment type="similarity">
    <text evidence="3">Belongs to the nucleoside phosphorylase PpnP family.</text>
</comment>
<dbReference type="RefSeq" id="WP_017489853.1">
    <property type="nucleotide sequence ID" value="NZ_CAUQAZ010000003.1"/>
</dbReference>
<comment type="catalytic activity">
    <reaction evidence="3">
        <text>uridine + phosphate = alpha-D-ribose 1-phosphate + uracil</text>
        <dbReference type="Rhea" id="RHEA:24388"/>
        <dbReference type="ChEBI" id="CHEBI:16704"/>
        <dbReference type="ChEBI" id="CHEBI:17568"/>
        <dbReference type="ChEBI" id="CHEBI:43474"/>
        <dbReference type="ChEBI" id="CHEBI:57720"/>
        <dbReference type="EC" id="2.4.2.2"/>
    </reaction>
</comment>
<dbReference type="NCBIfam" id="NF007875">
    <property type="entry name" value="PRK10579.1"/>
    <property type="match status" value="1"/>
</dbReference>
<dbReference type="STRING" id="1646377.BS640_04055"/>
<comment type="catalytic activity">
    <reaction evidence="3">
        <text>thymidine + phosphate = 2-deoxy-alpha-D-ribose 1-phosphate + thymine</text>
        <dbReference type="Rhea" id="RHEA:16037"/>
        <dbReference type="ChEBI" id="CHEBI:17748"/>
        <dbReference type="ChEBI" id="CHEBI:17821"/>
        <dbReference type="ChEBI" id="CHEBI:43474"/>
        <dbReference type="ChEBI" id="CHEBI:57259"/>
        <dbReference type="EC" id="2.4.2.2"/>
    </reaction>
</comment>
<gene>
    <name evidence="3" type="primary">ppnP</name>
    <name evidence="4" type="ORF">BS640_04055</name>
</gene>
<dbReference type="FunFam" id="2.60.120.10:FF:000016">
    <property type="entry name" value="Pyrimidine/purine nucleoside phosphorylase"/>
    <property type="match status" value="1"/>
</dbReference>
<comment type="function">
    <text evidence="3">Catalyzes the phosphorolysis of diverse nucleosides, yielding D-ribose 1-phosphate and the respective free bases. Can use uridine, adenosine, guanosine, cytidine, thymidine, inosine and xanthosine as substrates. Also catalyzes the reverse reactions.</text>
</comment>
<comment type="catalytic activity">
    <reaction evidence="3">
        <text>a purine D-ribonucleoside + phosphate = a purine nucleobase + alpha-D-ribose 1-phosphate</text>
        <dbReference type="Rhea" id="RHEA:19805"/>
        <dbReference type="ChEBI" id="CHEBI:26386"/>
        <dbReference type="ChEBI" id="CHEBI:43474"/>
        <dbReference type="ChEBI" id="CHEBI:57720"/>
        <dbReference type="ChEBI" id="CHEBI:142355"/>
        <dbReference type="EC" id="2.4.2.1"/>
    </reaction>
</comment>
<dbReference type="GO" id="GO:0004850">
    <property type="term" value="F:uridine phosphorylase activity"/>
    <property type="evidence" value="ECO:0007669"/>
    <property type="project" value="RHEA"/>
</dbReference>
<comment type="catalytic activity">
    <reaction evidence="3">
        <text>guanosine + phosphate = alpha-D-ribose 1-phosphate + guanine</text>
        <dbReference type="Rhea" id="RHEA:13233"/>
        <dbReference type="ChEBI" id="CHEBI:16235"/>
        <dbReference type="ChEBI" id="CHEBI:16750"/>
        <dbReference type="ChEBI" id="CHEBI:43474"/>
        <dbReference type="ChEBI" id="CHEBI:57720"/>
        <dbReference type="EC" id="2.4.2.1"/>
    </reaction>
</comment>
<dbReference type="GO" id="GO:0047975">
    <property type="term" value="F:guanosine phosphorylase activity"/>
    <property type="evidence" value="ECO:0007669"/>
    <property type="project" value="RHEA"/>
</dbReference>
<dbReference type="GO" id="GO:0004731">
    <property type="term" value="F:purine-nucleoside phosphorylase activity"/>
    <property type="evidence" value="ECO:0007669"/>
    <property type="project" value="UniProtKB-UniRule"/>
</dbReference>
<sequence length="96" mass="10394">MLKNNEYFDGKVKSIGFDSDSLGALSVGVMVKGEYTFGTGKPEEMTVVSGSLTVLLPGSEGWQTFTAGETFYVPGNSEFNLQVPETSSYLCKYLSK</sequence>
<dbReference type="Proteomes" id="UP000192536">
    <property type="component" value="Unassembled WGS sequence"/>
</dbReference>
<keyword evidence="2 3" id="KW-0808">Transferase</keyword>
<dbReference type="EC" id="2.4.2.1" evidence="3"/>
<evidence type="ECO:0000256" key="2">
    <source>
        <dbReference type="ARBA" id="ARBA00022679"/>
    </source>
</evidence>
<comment type="catalytic activity">
    <reaction evidence="3">
        <text>adenosine + phosphate = alpha-D-ribose 1-phosphate + adenine</text>
        <dbReference type="Rhea" id="RHEA:27642"/>
        <dbReference type="ChEBI" id="CHEBI:16335"/>
        <dbReference type="ChEBI" id="CHEBI:16708"/>
        <dbReference type="ChEBI" id="CHEBI:43474"/>
        <dbReference type="ChEBI" id="CHEBI:57720"/>
        <dbReference type="EC" id="2.4.2.1"/>
    </reaction>
</comment>
<evidence type="ECO:0000256" key="1">
    <source>
        <dbReference type="ARBA" id="ARBA00022676"/>
    </source>
</evidence>
<evidence type="ECO:0000313" key="4">
    <source>
        <dbReference type="EMBL" id="ORJ26910.1"/>
    </source>
</evidence>
<protein>
    <recommendedName>
        <fullName evidence="3">Pyrimidine/purine nucleoside phosphorylase</fullName>
        <ecNumber evidence="3">2.4.2.1</ecNumber>
        <ecNumber evidence="3">2.4.2.2</ecNumber>
    </recommendedName>
    <alternativeName>
        <fullName evidence="3">Adenosine phosphorylase</fullName>
    </alternativeName>
    <alternativeName>
        <fullName evidence="3">Cytidine phosphorylase</fullName>
    </alternativeName>
    <alternativeName>
        <fullName evidence="3">Guanosine phosphorylase</fullName>
    </alternativeName>
    <alternativeName>
        <fullName evidence="3">Inosine phosphorylase</fullName>
    </alternativeName>
    <alternativeName>
        <fullName evidence="3">Thymidine phosphorylase</fullName>
    </alternativeName>
    <alternativeName>
        <fullName evidence="3">Uridine phosphorylase</fullName>
    </alternativeName>
    <alternativeName>
        <fullName evidence="3">Xanthosine phosphorylase</fullName>
    </alternativeName>
</protein>
<comment type="catalytic activity">
    <reaction evidence="3">
        <text>xanthosine + phosphate = alpha-D-ribose 1-phosphate + xanthine</text>
        <dbReference type="Rhea" id="RHEA:27638"/>
        <dbReference type="ChEBI" id="CHEBI:17712"/>
        <dbReference type="ChEBI" id="CHEBI:18107"/>
        <dbReference type="ChEBI" id="CHEBI:43474"/>
        <dbReference type="ChEBI" id="CHEBI:57720"/>
        <dbReference type="EC" id="2.4.2.1"/>
    </reaction>
</comment>
<proteinExistence type="inferred from homology"/>
<comment type="caution">
    <text evidence="4">The sequence shown here is derived from an EMBL/GenBank/DDBJ whole genome shotgun (WGS) entry which is preliminary data.</text>
</comment>
<dbReference type="GO" id="GO:0009032">
    <property type="term" value="F:thymidine phosphorylase activity"/>
    <property type="evidence" value="ECO:0007669"/>
    <property type="project" value="RHEA"/>
</dbReference>
<comment type="catalytic activity">
    <reaction evidence="3">
        <text>inosine + phosphate = alpha-D-ribose 1-phosphate + hypoxanthine</text>
        <dbReference type="Rhea" id="RHEA:27646"/>
        <dbReference type="ChEBI" id="CHEBI:17368"/>
        <dbReference type="ChEBI" id="CHEBI:17596"/>
        <dbReference type="ChEBI" id="CHEBI:43474"/>
        <dbReference type="ChEBI" id="CHEBI:57720"/>
        <dbReference type="EC" id="2.4.2.1"/>
    </reaction>
</comment>
<dbReference type="EC" id="2.4.2.2" evidence="3"/>
<name>A0A1X0WJG6_9GAMM</name>
<dbReference type="InterPro" id="IPR009664">
    <property type="entry name" value="Ppnp"/>
</dbReference>
<dbReference type="Pfam" id="PF06865">
    <property type="entry name" value="Ppnp"/>
    <property type="match status" value="1"/>
</dbReference>
<reference evidence="4 5" key="1">
    <citation type="journal article" date="2017" name="Int. J. Syst. Evol. Microbiol.">
        <title>Rouxiella badensis sp. nov. and Rouxiella silvae sp. nov. isolated from peat bog soil in Germany and emendation of the genus description.</title>
        <authorList>
            <person name="Le Fleche-Mateos A."/>
            <person name="Kugler J.H."/>
            <person name="Hansen S.H."/>
            <person name="Syldatk C."/>
            <person name="Hausmann R."/>
            <person name="Lomprez F."/>
            <person name="Vandenbogaert M."/>
            <person name="Manuguerra J.C."/>
            <person name="Grimont P.A."/>
        </authorList>
    </citation>
    <scope>NUCLEOTIDE SEQUENCE [LARGE SCALE GENOMIC DNA]</scope>
    <source>
        <strain evidence="4 5">DSM 100043</strain>
    </source>
</reference>
<keyword evidence="1 3" id="KW-0328">Glycosyltransferase</keyword>
<dbReference type="Gene3D" id="2.60.120.10">
    <property type="entry name" value="Jelly Rolls"/>
    <property type="match status" value="1"/>
</dbReference>
<dbReference type="InterPro" id="IPR011051">
    <property type="entry name" value="RmlC_Cupin_sf"/>
</dbReference>
<dbReference type="SUPFAM" id="SSF51182">
    <property type="entry name" value="RmlC-like cupins"/>
    <property type="match status" value="1"/>
</dbReference>
<dbReference type="PANTHER" id="PTHR36540">
    <property type="entry name" value="PYRIMIDINE/PURINE NUCLEOSIDE PHOSPHORYLASE"/>
    <property type="match status" value="1"/>
</dbReference>
<accession>A0A1X0WJG6</accession>
<organism evidence="4 5">
    <name type="scientific">Rouxiella badensis</name>
    <dbReference type="NCBI Taxonomy" id="1646377"/>
    <lineage>
        <taxon>Bacteria</taxon>
        <taxon>Pseudomonadati</taxon>
        <taxon>Pseudomonadota</taxon>
        <taxon>Gammaproteobacteria</taxon>
        <taxon>Enterobacterales</taxon>
        <taxon>Yersiniaceae</taxon>
        <taxon>Rouxiella</taxon>
    </lineage>
</organism>
<dbReference type="HAMAP" id="MF_01537">
    <property type="entry name" value="Nucleos_phosphorylase_PpnP"/>
    <property type="match status" value="1"/>
</dbReference>
<evidence type="ECO:0000256" key="3">
    <source>
        <dbReference type="HAMAP-Rule" id="MF_01537"/>
    </source>
</evidence>
<dbReference type="GO" id="GO:0005829">
    <property type="term" value="C:cytosol"/>
    <property type="evidence" value="ECO:0007669"/>
    <property type="project" value="TreeGrafter"/>
</dbReference>
<dbReference type="GeneID" id="93567329"/>
<dbReference type="InterPro" id="IPR014710">
    <property type="entry name" value="RmlC-like_jellyroll"/>
</dbReference>